<feature type="chain" id="PRO_5002360072" evidence="2">
    <location>
        <begin position="34"/>
        <end position="218"/>
    </location>
</feature>
<dbReference type="AlphaFoldDB" id="A0A0E0G2T0"/>
<dbReference type="HOGENOM" id="CLU_1268674_0_0_1"/>
<evidence type="ECO:0000313" key="3">
    <source>
        <dbReference type="EnsemblPlants" id="ONIVA02G07740.1"/>
    </source>
</evidence>
<protein>
    <submittedName>
        <fullName evidence="3">Uncharacterized protein</fullName>
    </submittedName>
</protein>
<sequence length="218" mass="23510">MGAARRLRFGLRAPAASAMSVLLLLLPSSLSLALSPPPPPPPPPPFFPPQWAPPVAGGGGPFAEHGVGYGSGPDGAHNPKVSSVYGNQYMPTGKCIPENPNINKAGPTQSCFVTLPLFLQPFDGVEPVAPPRSGGGRRDDGRRRRGGRWQVCQAYAIVSEMCKPDFLIHLNMPHYPNQELESILVPVVAREEVHPLDETFETSPVHQPRMELINCRSS</sequence>
<organism evidence="3">
    <name type="scientific">Oryza nivara</name>
    <name type="common">Indian wild rice</name>
    <name type="synonym">Oryza sativa f. spontanea</name>
    <dbReference type="NCBI Taxonomy" id="4536"/>
    <lineage>
        <taxon>Eukaryota</taxon>
        <taxon>Viridiplantae</taxon>
        <taxon>Streptophyta</taxon>
        <taxon>Embryophyta</taxon>
        <taxon>Tracheophyta</taxon>
        <taxon>Spermatophyta</taxon>
        <taxon>Magnoliopsida</taxon>
        <taxon>Liliopsida</taxon>
        <taxon>Poales</taxon>
        <taxon>Poaceae</taxon>
        <taxon>BOP clade</taxon>
        <taxon>Oryzoideae</taxon>
        <taxon>Oryzeae</taxon>
        <taxon>Oryzinae</taxon>
        <taxon>Oryza</taxon>
    </lineage>
</organism>
<feature type="region of interest" description="Disordered" evidence="1">
    <location>
        <begin position="124"/>
        <end position="145"/>
    </location>
</feature>
<reference evidence="3" key="1">
    <citation type="submission" date="2015-04" db="UniProtKB">
        <authorList>
            <consortium name="EnsemblPlants"/>
        </authorList>
    </citation>
    <scope>IDENTIFICATION</scope>
    <source>
        <strain evidence="3">SL10</strain>
    </source>
</reference>
<dbReference type="EnsemblPlants" id="ONIVA02G07740.1">
    <property type="protein sequence ID" value="ONIVA02G07740.1"/>
    <property type="gene ID" value="ONIVA02G07740"/>
</dbReference>
<keyword evidence="4" id="KW-1185">Reference proteome</keyword>
<accession>A0A0E0G2T0</accession>
<proteinExistence type="predicted"/>
<reference evidence="3" key="2">
    <citation type="submission" date="2018-04" db="EMBL/GenBank/DDBJ databases">
        <title>OnivRS2 (Oryza nivara Reference Sequence Version 2).</title>
        <authorList>
            <person name="Zhang J."/>
            <person name="Kudrna D."/>
            <person name="Lee S."/>
            <person name="Talag J."/>
            <person name="Rajasekar S."/>
            <person name="Welchert J."/>
            <person name="Hsing Y.-I."/>
            <person name="Wing R.A."/>
        </authorList>
    </citation>
    <scope>NUCLEOTIDE SEQUENCE [LARGE SCALE GENOMIC DNA]</scope>
    <source>
        <strain evidence="3">SL10</strain>
    </source>
</reference>
<evidence type="ECO:0000256" key="2">
    <source>
        <dbReference type="SAM" id="SignalP"/>
    </source>
</evidence>
<evidence type="ECO:0000313" key="4">
    <source>
        <dbReference type="Proteomes" id="UP000006591"/>
    </source>
</evidence>
<feature type="signal peptide" evidence="2">
    <location>
        <begin position="1"/>
        <end position="33"/>
    </location>
</feature>
<dbReference type="Proteomes" id="UP000006591">
    <property type="component" value="Chromosome 2"/>
</dbReference>
<dbReference type="Gramene" id="ONIVA02G07740.1">
    <property type="protein sequence ID" value="ONIVA02G07740.1"/>
    <property type="gene ID" value="ONIVA02G07740"/>
</dbReference>
<evidence type="ECO:0000256" key="1">
    <source>
        <dbReference type="SAM" id="MobiDB-lite"/>
    </source>
</evidence>
<name>A0A0E0G2T0_ORYNI</name>
<keyword evidence="2" id="KW-0732">Signal</keyword>